<dbReference type="AlphaFoldDB" id="A0A149Q7K7"/>
<protein>
    <submittedName>
        <fullName evidence="1">Uncharacterized protein</fullName>
    </submittedName>
</protein>
<comment type="caution">
    <text evidence="1">The sequence shown here is derived from an EMBL/GenBank/DDBJ whole genome shotgun (WGS) entry which is preliminary data.</text>
</comment>
<accession>A0A149Q7K7</accession>
<gene>
    <name evidence="1" type="ORF">AD928_09155</name>
</gene>
<sequence>MAATERIIFQPYVWKKVGKRTTLEPGTPVACRDAEDALRRIEKVRGGLLSVAGAQAVRMTVDEEAGDYGEPEVLGRVGDVPGASE</sequence>
<dbReference type="Proteomes" id="UP000075473">
    <property type="component" value="Unassembled WGS sequence"/>
</dbReference>
<organism evidence="1 2">
    <name type="scientific">Acetobacter cerevisiae</name>
    <dbReference type="NCBI Taxonomy" id="178900"/>
    <lineage>
        <taxon>Bacteria</taxon>
        <taxon>Pseudomonadati</taxon>
        <taxon>Pseudomonadota</taxon>
        <taxon>Alphaproteobacteria</taxon>
        <taxon>Acetobacterales</taxon>
        <taxon>Acetobacteraceae</taxon>
        <taxon>Acetobacter</taxon>
    </lineage>
</organism>
<evidence type="ECO:0000313" key="1">
    <source>
        <dbReference type="EMBL" id="KXU93328.1"/>
    </source>
</evidence>
<proteinExistence type="predicted"/>
<dbReference type="PATRIC" id="fig|178900.5.peg.2324"/>
<name>A0A149Q7K7_9PROT</name>
<reference evidence="1 2" key="1">
    <citation type="submission" date="2015-06" db="EMBL/GenBank/DDBJ databases">
        <title>Improved classification and identification of acetic acid bacteria using matrix-assisted laser desorption/ionization time-of-flight mass spectrometry; Gluconobacter nephelii and Gluconobacter uchimurae are later heterotypic synonyms of Gluconobacter japonicus and Gluconobacter oxydans, respectively.</title>
        <authorList>
            <person name="Li L."/>
            <person name="Cleenwerck I."/>
            <person name="De Vuyst L."/>
            <person name="Vandamme P."/>
        </authorList>
    </citation>
    <scope>NUCLEOTIDE SEQUENCE [LARGE SCALE GENOMIC DNA]</scope>
    <source>
        <strain evidence="1 2">LMG 1625</strain>
    </source>
</reference>
<evidence type="ECO:0000313" key="2">
    <source>
        <dbReference type="Proteomes" id="UP000075473"/>
    </source>
</evidence>
<dbReference type="EMBL" id="LHZA01000148">
    <property type="protein sequence ID" value="KXU93328.1"/>
    <property type="molecule type" value="Genomic_DNA"/>
</dbReference>
<dbReference type="RefSeq" id="WP_062249995.1">
    <property type="nucleotide sequence ID" value="NZ_LHZA01000148.1"/>
</dbReference>